<dbReference type="Gene3D" id="1.10.287.950">
    <property type="entry name" value="Methyl-accepting chemotaxis protein"/>
    <property type="match status" value="1"/>
</dbReference>
<protein>
    <submittedName>
        <fullName evidence="10">Methyl-accepting chemotaxis protein</fullName>
    </submittedName>
</protein>
<accession>A0A1N7J378</accession>
<dbReference type="FunFam" id="1.10.287.950:FF:000001">
    <property type="entry name" value="Methyl-accepting chemotaxis sensory transducer"/>
    <property type="match status" value="1"/>
</dbReference>
<name>A0A1N7J378_9RHOB</name>
<feature type="region of interest" description="Disordered" evidence="6">
    <location>
        <begin position="371"/>
        <end position="407"/>
    </location>
</feature>
<keyword evidence="7" id="KW-1133">Transmembrane helix</keyword>
<sequence>MSTTGKTRTFSSFLIRMGLTVVLCAIIVAGALGAMVYVDMRGQDQAAAVARLKDDLGAVERNIAAARDAEARFRELRQEELIGQQQELLVEIGTALDRIAGQAERLGHDDIAKDARAVKAPLGDYGQSFTALAEARRTLGLTAETGLEGELRAAVHDAEKIVNTLGVPQVQITLLMLRRHEKDFIMRQDQKYIGKVDAEVATFLDYPESKYPSAQHRARAVKKIEAYQASFHQFADLTLKLRAMGEASDTAYHTVLPALAQLRGRITTDGAEIAAISAKQKMIAGGAIAAAGLWGLLLLTISAVRLYRATALPLRSVSEAVSTLAAGTTEISVPQSRVTEVQSIGAALTTFRDAMLERRRLEAEQAAEAERAAAERQAQADREAAEARAKAEAAEAERRDAAARQAREHAAAQEIAAVVTACAEGDFSQRLRTDDKEGVFAELCHGVNRIGEAAADGLAAVQTALEHLAEGDLTYRMPTSFQGIFAEIAQVMNHSTDSLSDTLTNITVSATSVDVTSNEISGATDDLARRTERNAATLEQTASALEQMSATVKSAASSAEVARGAVDQISAKAGNGREVVTRAEAAMDEIKTSSDAIAKILQVIDDIAFQTNLLALNAGVEAARAGEAGRGFAVVASEVRALAQRSSEAARDIAGLIESSGQSVGRGVELVRDSGAALRDIVAGVEDVAQKIAEIVTASRETAAGIGEISNATTELDRTTQQNAAVFEQTNAAVRTLQGEATALAQSVSAFRLSAQGMQAPAPQPAVSNTIAHHAHQGAANETVFVSRRRA</sequence>
<dbReference type="PROSITE" id="PS50885">
    <property type="entry name" value="HAMP"/>
    <property type="match status" value="2"/>
</dbReference>
<keyword evidence="5" id="KW-0175">Coiled coil</keyword>
<comment type="subcellular location">
    <subcellularLocation>
        <location evidence="1">Membrane</location>
    </subcellularLocation>
</comment>
<dbReference type="SMART" id="SM00283">
    <property type="entry name" value="MA"/>
    <property type="match status" value="1"/>
</dbReference>
<dbReference type="GO" id="GO:0004888">
    <property type="term" value="F:transmembrane signaling receptor activity"/>
    <property type="evidence" value="ECO:0007669"/>
    <property type="project" value="InterPro"/>
</dbReference>
<dbReference type="RefSeq" id="WP_108188559.1">
    <property type="nucleotide sequence ID" value="NZ_FTOG01000001.1"/>
</dbReference>
<dbReference type="InterPro" id="IPR004090">
    <property type="entry name" value="Chemotax_Me-accpt_rcpt"/>
</dbReference>
<evidence type="ECO:0000256" key="4">
    <source>
        <dbReference type="PROSITE-ProRule" id="PRU00284"/>
    </source>
</evidence>
<evidence type="ECO:0000259" key="8">
    <source>
        <dbReference type="PROSITE" id="PS50111"/>
    </source>
</evidence>
<evidence type="ECO:0000256" key="5">
    <source>
        <dbReference type="SAM" id="Coils"/>
    </source>
</evidence>
<dbReference type="EMBL" id="FTOG01000001">
    <property type="protein sequence ID" value="SIS43800.1"/>
    <property type="molecule type" value="Genomic_DNA"/>
</dbReference>
<proteinExistence type="inferred from homology"/>
<keyword evidence="7" id="KW-0472">Membrane</keyword>
<dbReference type="GO" id="GO:0006935">
    <property type="term" value="P:chemotaxis"/>
    <property type="evidence" value="ECO:0007669"/>
    <property type="project" value="UniProtKB-KW"/>
</dbReference>
<evidence type="ECO:0000256" key="7">
    <source>
        <dbReference type="SAM" id="Phobius"/>
    </source>
</evidence>
<dbReference type="PROSITE" id="PS50111">
    <property type="entry name" value="CHEMOTAXIS_TRANSDUC_2"/>
    <property type="match status" value="1"/>
</dbReference>
<dbReference type="SMART" id="SM00304">
    <property type="entry name" value="HAMP"/>
    <property type="match status" value="2"/>
</dbReference>
<feature type="domain" description="Methyl-accepting transducer" evidence="8">
    <location>
        <begin position="509"/>
        <end position="738"/>
    </location>
</feature>
<dbReference type="PANTHER" id="PTHR43531">
    <property type="entry name" value="PROTEIN ICFG"/>
    <property type="match status" value="1"/>
</dbReference>
<evidence type="ECO:0000313" key="11">
    <source>
        <dbReference type="Proteomes" id="UP000186221"/>
    </source>
</evidence>
<dbReference type="Pfam" id="PF18947">
    <property type="entry name" value="HAMP_2"/>
    <property type="match status" value="1"/>
</dbReference>
<evidence type="ECO:0000313" key="10">
    <source>
        <dbReference type="EMBL" id="SIS43800.1"/>
    </source>
</evidence>
<dbReference type="Proteomes" id="UP000186221">
    <property type="component" value="Unassembled WGS sequence"/>
</dbReference>
<feature type="domain" description="HAMP" evidence="9">
    <location>
        <begin position="458"/>
        <end position="504"/>
    </location>
</feature>
<dbReference type="SMART" id="SM01358">
    <property type="entry name" value="HBM"/>
    <property type="match status" value="1"/>
</dbReference>
<evidence type="ECO:0000256" key="2">
    <source>
        <dbReference type="ARBA" id="ARBA00022500"/>
    </source>
</evidence>
<feature type="domain" description="HAMP" evidence="9">
    <location>
        <begin position="308"/>
        <end position="360"/>
    </location>
</feature>
<dbReference type="OrthoDB" id="5349256at2"/>
<dbReference type="AlphaFoldDB" id="A0A1N7J378"/>
<evidence type="ECO:0000256" key="3">
    <source>
        <dbReference type="ARBA" id="ARBA00029447"/>
    </source>
</evidence>
<comment type="similarity">
    <text evidence="3">Belongs to the methyl-accepting chemotaxis (MCP) protein family.</text>
</comment>
<dbReference type="GO" id="GO:0016020">
    <property type="term" value="C:membrane"/>
    <property type="evidence" value="ECO:0007669"/>
    <property type="project" value="UniProtKB-SubCell"/>
</dbReference>
<dbReference type="Pfam" id="PF00672">
    <property type="entry name" value="HAMP"/>
    <property type="match status" value="1"/>
</dbReference>
<evidence type="ECO:0000256" key="1">
    <source>
        <dbReference type="ARBA" id="ARBA00004370"/>
    </source>
</evidence>
<feature type="transmembrane region" description="Helical" evidence="7">
    <location>
        <begin position="13"/>
        <end position="38"/>
    </location>
</feature>
<dbReference type="Gene3D" id="1.20.120.1530">
    <property type="match status" value="1"/>
</dbReference>
<reference evidence="11" key="1">
    <citation type="submission" date="2017-01" db="EMBL/GenBank/DDBJ databases">
        <authorList>
            <person name="Varghese N."/>
            <person name="Submissions S."/>
        </authorList>
    </citation>
    <scope>NUCLEOTIDE SEQUENCE [LARGE SCALE GENOMIC DNA]</scope>
    <source>
        <strain evidence="11">DSM 19945</strain>
    </source>
</reference>
<dbReference type="InterPro" id="IPR032255">
    <property type="entry name" value="HBM"/>
</dbReference>
<dbReference type="Pfam" id="PF00015">
    <property type="entry name" value="MCPsignal"/>
    <property type="match status" value="1"/>
</dbReference>
<dbReference type="CDD" id="cd11386">
    <property type="entry name" value="MCP_signal"/>
    <property type="match status" value="1"/>
</dbReference>
<dbReference type="PANTHER" id="PTHR43531:SF11">
    <property type="entry name" value="METHYL-ACCEPTING CHEMOTAXIS PROTEIN 3"/>
    <property type="match status" value="1"/>
</dbReference>
<dbReference type="SUPFAM" id="SSF58104">
    <property type="entry name" value="Methyl-accepting chemotaxis protein (MCP) signaling domain"/>
    <property type="match status" value="1"/>
</dbReference>
<keyword evidence="7" id="KW-0812">Transmembrane</keyword>
<dbReference type="STRING" id="453582.SAMN05421580_101295"/>
<gene>
    <name evidence="10" type="ORF">SAMN05421580_101295</name>
</gene>
<dbReference type="InterPro" id="IPR003660">
    <property type="entry name" value="HAMP_dom"/>
</dbReference>
<keyword evidence="4" id="KW-0807">Transducer</keyword>
<dbReference type="PRINTS" id="PR00260">
    <property type="entry name" value="CHEMTRNSDUCR"/>
</dbReference>
<evidence type="ECO:0000256" key="6">
    <source>
        <dbReference type="SAM" id="MobiDB-lite"/>
    </source>
</evidence>
<feature type="coiled-coil region" evidence="5">
    <location>
        <begin position="49"/>
        <end position="79"/>
    </location>
</feature>
<evidence type="ECO:0000259" key="9">
    <source>
        <dbReference type="PROSITE" id="PS50885"/>
    </source>
</evidence>
<keyword evidence="2" id="KW-0145">Chemotaxis</keyword>
<feature type="transmembrane region" description="Helical" evidence="7">
    <location>
        <begin position="283"/>
        <end position="307"/>
    </location>
</feature>
<dbReference type="InterPro" id="IPR051310">
    <property type="entry name" value="MCP_chemotaxis"/>
</dbReference>
<keyword evidence="11" id="KW-1185">Reference proteome</keyword>
<organism evidence="10 11">
    <name type="scientific">Rhodobacter aestuarii</name>
    <dbReference type="NCBI Taxonomy" id="453582"/>
    <lineage>
        <taxon>Bacteria</taxon>
        <taxon>Pseudomonadati</taxon>
        <taxon>Pseudomonadota</taxon>
        <taxon>Alphaproteobacteria</taxon>
        <taxon>Rhodobacterales</taxon>
        <taxon>Rhodobacter group</taxon>
        <taxon>Rhodobacter</taxon>
    </lineage>
</organism>
<dbReference type="GO" id="GO:0007165">
    <property type="term" value="P:signal transduction"/>
    <property type="evidence" value="ECO:0007669"/>
    <property type="project" value="UniProtKB-KW"/>
</dbReference>
<dbReference type="InterPro" id="IPR004089">
    <property type="entry name" value="MCPsignal_dom"/>
</dbReference>